<name>A0A8S5RP80_9VIRU</name>
<evidence type="ECO:0000313" key="1">
    <source>
        <dbReference type="EMBL" id="DAE33143.1"/>
    </source>
</evidence>
<accession>A0A8S5RP80</accession>
<organism evidence="1">
    <name type="scientific">virus sp. ctrcb4</name>
    <dbReference type="NCBI Taxonomy" id="2825824"/>
    <lineage>
        <taxon>Viruses</taxon>
    </lineage>
</organism>
<reference evidence="1" key="1">
    <citation type="journal article" date="2021" name="Proc. Natl. Acad. Sci. U.S.A.">
        <title>A Catalog of Tens of Thousands of Viruses from Human Metagenomes Reveals Hidden Associations with Chronic Diseases.</title>
        <authorList>
            <person name="Tisza M.J."/>
            <person name="Buck C.B."/>
        </authorList>
    </citation>
    <scope>NUCLEOTIDE SEQUENCE</scope>
    <source>
        <strain evidence="1">Ctrcb4</strain>
    </source>
</reference>
<protein>
    <submittedName>
        <fullName evidence="1">Uncharacterized protein</fullName>
    </submittedName>
</protein>
<proteinExistence type="predicted"/>
<dbReference type="EMBL" id="BK059132">
    <property type="protein sequence ID" value="DAE33143.1"/>
    <property type="molecule type" value="Genomic_DNA"/>
</dbReference>
<sequence>MDEYFHQLYSLILDMEEIGFIEILYLKDLLNLKLLLR</sequence>